<dbReference type="AlphaFoldDB" id="A0AAE0L3M5"/>
<dbReference type="EMBL" id="LGRX02010332">
    <property type="protein sequence ID" value="KAK3270545.1"/>
    <property type="molecule type" value="Genomic_DNA"/>
</dbReference>
<protein>
    <submittedName>
        <fullName evidence="1">Uncharacterized protein</fullName>
    </submittedName>
</protein>
<keyword evidence="2" id="KW-1185">Reference proteome</keyword>
<evidence type="ECO:0000313" key="1">
    <source>
        <dbReference type="EMBL" id="KAK3270545.1"/>
    </source>
</evidence>
<gene>
    <name evidence="1" type="ORF">CYMTET_21065</name>
</gene>
<comment type="caution">
    <text evidence="1">The sequence shown here is derived from an EMBL/GenBank/DDBJ whole genome shotgun (WGS) entry which is preliminary data.</text>
</comment>
<evidence type="ECO:0000313" key="2">
    <source>
        <dbReference type="Proteomes" id="UP001190700"/>
    </source>
</evidence>
<reference evidence="1 2" key="1">
    <citation type="journal article" date="2015" name="Genome Biol. Evol.">
        <title>Comparative Genomics of a Bacterivorous Green Alga Reveals Evolutionary Causalities and Consequences of Phago-Mixotrophic Mode of Nutrition.</title>
        <authorList>
            <person name="Burns J.A."/>
            <person name="Paasch A."/>
            <person name="Narechania A."/>
            <person name="Kim E."/>
        </authorList>
    </citation>
    <scope>NUCLEOTIDE SEQUENCE [LARGE SCALE GENOMIC DNA]</scope>
    <source>
        <strain evidence="1 2">PLY_AMNH</strain>
    </source>
</reference>
<proteinExistence type="predicted"/>
<organism evidence="1 2">
    <name type="scientific">Cymbomonas tetramitiformis</name>
    <dbReference type="NCBI Taxonomy" id="36881"/>
    <lineage>
        <taxon>Eukaryota</taxon>
        <taxon>Viridiplantae</taxon>
        <taxon>Chlorophyta</taxon>
        <taxon>Pyramimonadophyceae</taxon>
        <taxon>Pyramimonadales</taxon>
        <taxon>Pyramimonadaceae</taxon>
        <taxon>Cymbomonas</taxon>
    </lineage>
</organism>
<accession>A0AAE0L3M5</accession>
<name>A0AAE0L3M5_9CHLO</name>
<sequence length="129" mass="14074">MVHFDSATPAVIDEPTVGHEPKVAIENDDDATLYPQQFIDGEPPFEQSFMDNMSVQLGFNEPEQQNDTVGLFLDTASLDSGTAGFDNIFNNLDPGVLYSDTAKISGLADSIDNYNDNNELLSVDHFRGG</sequence>
<dbReference type="Proteomes" id="UP001190700">
    <property type="component" value="Unassembled WGS sequence"/>
</dbReference>